<comment type="caution">
    <text evidence="4">The sequence shown here is derived from an EMBL/GenBank/DDBJ whole genome shotgun (WGS) entry which is preliminary data.</text>
</comment>
<dbReference type="CDD" id="cd20296">
    <property type="entry name" value="cupin_PpnP-like"/>
    <property type="match status" value="1"/>
</dbReference>
<dbReference type="SUPFAM" id="SSF51182">
    <property type="entry name" value="RmlC-like cupins"/>
    <property type="match status" value="1"/>
</dbReference>
<dbReference type="Pfam" id="PF06865">
    <property type="entry name" value="Ppnp"/>
    <property type="match status" value="1"/>
</dbReference>
<dbReference type="Gene3D" id="2.60.120.10">
    <property type="entry name" value="Jelly Rolls"/>
    <property type="match status" value="1"/>
</dbReference>
<comment type="catalytic activity">
    <reaction evidence="3">
        <text>a purine D-ribonucleoside + phosphate = a purine nucleobase + alpha-D-ribose 1-phosphate</text>
        <dbReference type="Rhea" id="RHEA:19805"/>
        <dbReference type="ChEBI" id="CHEBI:26386"/>
        <dbReference type="ChEBI" id="CHEBI:43474"/>
        <dbReference type="ChEBI" id="CHEBI:57720"/>
        <dbReference type="ChEBI" id="CHEBI:142355"/>
        <dbReference type="EC" id="2.4.2.1"/>
    </reaction>
</comment>
<comment type="catalytic activity">
    <reaction evidence="3">
        <text>thymidine + phosphate = 2-deoxy-alpha-D-ribose 1-phosphate + thymine</text>
        <dbReference type="Rhea" id="RHEA:16037"/>
        <dbReference type="ChEBI" id="CHEBI:17748"/>
        <dbReference type="ChEBI" id="CHEBI:17821"/>
        <dbReference type="ChEBI" id="CHEBI:43474"/>
        <dbReference type="ChEBI" id="CHEBI:57259"/>
        <dbReference type="EC" id="2.4.2.2"/>
    </reaction>
</comment>
<dbReference type="EMBL" id="NBIM01000001">
    <property type="protein sequence ID" value="OXY82019.1"/>
    <property type="molecule type" value="Genomic_DNA"/>
</dbReference>
<dbReference type="Proteomes" id="UP000242757">
    <property type="component" value="Unassembled WGS sequence"/>
</dbReference>
<proteinExistence type="inferred from homology"/>
<dbReference type="RefSeq" id="WP_094198798.1">
    <property type="nucleotide sequence ID" value="NZ_NBIM01000001.1"/>
</dbReference>
<organism evidence="4 5">
    <name type="scientific">Oceanimonas doudoroffii</name>
    <dbReference type="NCBI Taxonomy" id="84158"/>
    <lineage>
        <taxon>Bacteria</taxon>
        <taxon>Pseudomonadati</taxon>
        <taxon>Pseudomonadota</taxon>
        <taxon>Gammaproteobacteria</taxon>
        <taxon>Aeromonadales</taxon>
        <taxon>Aeromonadaceae</taxon>
        <taxon>Oceanimonas</taxon>
    </lineage>
</organism>
<keyword evidence="2 3" id="KW-0808">Transferase</keyword>
<sequence>MSHADTQFDNVSVVKQANVYHDGKVTSRVVKFADGSHKTLGIMLPGEYTFGTDAAELMEITAGDLEVQLPGSDQWQRIQGGQSFEVPANASFNLKIHSLVDYCCSYFK</sequence>
<keyword evidence="5" id="KW-1185">Reference proteome</keyword>
<name>A0A233RF67_9GAMM</name>
<dbReference type="InterPro" id="IPR011051">
    <property type="entry name" value="RmlC_Cupin_sf"/>
</dbReference>
<dbReference type="EC" id="2.4.2.1" evidence="3"/>
<keyword evidence="1 3" id="KW-0328">Glycosyltransferase</keyword>
<evidence type="ECO:0000256" key="2">
    <source>
        <dbReference type="ARBA" id="ARBA00022679"/>
    </source>
</evidence>
<dbReference type="InterPro" id="IPR009664">
    <property type="entry name" value="Ppnp"/>
</dbReference>
<dbReference type="EC" id="2.4.2.2" evidence="3"/>
<dbReference type="PANTHER" id="PTHR36540">
    <property type="entry name" value="PYRIMIDINE/PURINE NUCLEOSIDE PHOSPHORYLASE"/>
    <property type="match status" value="1"/>
</dbReference>
<dbReference type="PANTHER" id="PTHR36540:SF1">
    <property type="entry name" value="PYRIMIDINE_PURINE NUCLEOSIDE PHOSPHORYLASE"/>
    <property type="match status" value="1"/>
</dbReference>
<dbReference type="AlphaFoldDB" id="A0A233RF67"/>
<gene>
    <name evidence="3" type="primary">ppnP</name>
    <name evidence="4" type="ORF">B6S08_00325</name>
</gene>
<dbReference type="GO" id="GO:0004850">
    <property type="term" value="F:uridine phosphorylase activity"/>
    <property type="evidence" value="ECO:0007669"/>
    <property type="project" value="RHEA"/>
</dbReference>
<comment type="similarity">
    <text evidence="3">Belongs to the nucleoside phosphorylase PpnP family.</text>
</comment>
<reference evidence="4 5" key="1">
    <citation type="submission" date="2017-08" db="EMBL/GenBank/DDBJ databases">
        <title>A Genome Sequence of Oceanimonas doudoroffii ATCC 27123T.</title>
        <authorList>
            <person name="Brennan M.A."/>
            <person name="Maclea K.S."/>
            <person name="Mcclelland W.D."/>
            <person name="Trachtenberg A.M."/>
        </authorList>
    </citation>
    <scope>NUCLEOTIDE SEQUENCE [LARGE SCALE GENOMIC DNA]</scope>
    <source>
        <strain evidence="4 5">ATCC 27123</strain>
    </source>
</reference>
<dbReference type="GO" id="GO:0005829">
    <property type="term" value="C:cytosol"/>
    <property type="evidence" value="ECO:0007669"/>
    <property type="project" value="TreeGrafter"/>
</dbReference>
<comment type="function">
    <text evidence="3">Catalyzes the phosphorolysis of diverse nucleosides, yielding D-ribose 1-phosphate and the respective free bases. Can use uridine, adenosine, guanosine, cytidine, thymidine, inosine and xanthosine as substrates. Also catalyzes the reverse reactions.</text>
</comment>
<evidence type="ECO:0000256" key="3">
    <source>
        <dbReference type="HAMAP-Rule" id="MF_01537"/>
    </source>
</evidence>
<comment type="catalytic activity">
    <reaction evidence="3">
        <text>inosine + phosphate = alpha-D-ribose 1-phosphate + hypoxanthine</text>
        <dbReference type="Rhea" id="RHEA:27646"/>
        <dbReference type="ChEBI" id="CHEBI:17368"/>
        <dbReference type="ChEBI" id="CHEBI:17596"/>
        <dbReference type="ChEBI" id="CHEBI:43474"/>
        <dbReference type="ChEBI" id="CHEBI:57720"/>
        <dbReference type="EC" id="2.4.2.1"/>
    </reaction>
</comment>
<comment type="catalytic activity">
    <reaction evidence="3">
        <text>uridine + phosphate = alpha-D-ribose 1-phosphate + uracil</text>
        <dbReference type="Rhea" id="RHEA:24388"/>
        <dbReference type="ChEBI" id="CHEBI:16704"/>
        <dbReference type="ChEBI" id="CHEBI:17568"/>
        <dbReference type="ChEBI" id="CHEBI:43474"/>
        <dbReference type="ChEBI" id="CHEBI:57720"/>
        <dbReference type="EC" id="2.4.2.2"/>
    </reaction>
</comment>
<comment type="catalytic activity">
    <reaction evidence="3">
        <text>adenosine + phosphate = alpha-D-ribose 1-phosphate + adenine</text>
        <dbReference type="Rhea" id="RHEA:27642"/>
        <dbReference type="ChEBI" id="CHEBI:16335"/>
        <dbReference type="ChEBI" id="CHEBI:16708"/>
        <dbReference type="ChEBI" id="CHEBI:43474"/>
        <dbReference type="ChEBI" id="CHEBI:57720"/>
        <dbReference type="EC" id="2.4.2.1"/>
    </reaction>
</comment>
<comment type="catalytic activity">
    <reaction evidence="3">
        <text>cytidine + phosphate = cytosine + alpha-D-ribose 1-phosphate</text>
        <dbReference type="Rhea" id="RHEA:52540"/>
        <dbReference type="ChEBI" id="CHEBI:16040"/>
        <dbReference type="ChEBI" id="CHEBI:17562"/>
        <dbReference type="ChEBI" id="CHEBI:43474"/>
        <dbReference type="ChEBI" id="CHEBI:57720"/>
        <dbReference type="EC" id="2.4.2.2"/>
    </reaction>
</comment>
<comment type="catalytic activity">
    <reaction evidence="3">
        <text>guanosine + phosphate = alpha-D-ribose 1-phosphate + guanine</text>
        <dbReference type="Rhea" id="RHEA:13233"/>
        <dbReference type="ChEBI" id="CHEBI:16235"/>
        <dbReference type="ChEBI" id="CHEBI:16750"/>
        <dbReference type="ChEBI" id="CHEBI:43474"/>
        <dbReference type="ChEBI" id="CHEBI:57720"/>
        <dbReference type="EC" id="2.4.2.1"/>
    </reaction>
</comment>
<dbReference type="OrthoDB" id="9793848at2"/>
<evidence type="ECO:0000313" key="4">
    <source>
        <dbReference type="EMBL" id="OXY82019.1"/>
    </source>
</evidence>
<evidence type="ECO:0000313" key="5">
    <source>
        <dbReference type="Proteomes" id="UP000242757"/>
    </source>
</evidence>
<dbReference type="HAMAP" id="MF_01537">
    <property type="entry name" value="Nucleos_phosphorylase_PpnP"/>
    <property type="match status" value="1"/>
</dbReference>
<dbReference type="GO" id="GO:0009032">
    <property type="term" value="F:thymidine phosphorylase activity"/>
    <property type="evidence" value="ECO:0007669"/>
    <property type="project" value="RHEA"/>
</dbReference>
<dbReference type="FunFam" id="2.60.120.10:FF:000016">
    <property type="entry name" value="Pyrimidine/purine nucleoside phosphorylase"/>
    <property type="match status" value="1"/>
</dbReference>
<dbReference type="InterPro" id="IPR014710">
    <property type="entry name" value="RmlC-like_jellyroll"/>
</dbReference>
<evidence type="ECO:0000256" key="1">
    <source>
        <dbReference type="ARBA" id="ARBA00022676"/>
    </source>
</evidence>
<accession>A0A233RF67</accession>
<dbReference type="GO" id="GO:0047975">
    <property type="term" value="F:guanosine phosphorylase activity"/>
    <property type="evidence" value="ECO:0007669"/>
    <property type="project" value="RHEA"/>
</dbReference>
<comment type="catalytic activity">
    <reaction evidence="3">
        <text>xanthosine + phosphate = alpha-D-ribose 1-phosphate + xanthine</text>
        <dbReference type="Rhea" id="RHEA:27638"/>
        <dbReference type="ChEBI" id="CHEBI:17712"/>
        <dbReference type="ChEBI" id="CHEBI:18107"/>
        <dbReference type="ChEBI" id="CHEBI:43474"/>
        <dbReference type="ChEBI" id="CHEBI:57720"/>
        <dbReference type="EC" id="2.4.2.1"/>
    </reaction>
</comment>
<dbReference type="GO" id="GO:0004731">
    <property type="term" value="F:purine-nucleoside phosphorylase activity"/>
    <property type="evidence" value="ECO:0007669"/>
    <property type="project" value="UniProtKB-UniRule"/>
</dbReference>
<protein>
    <recommendedName>
        <fullName evidence="3">Pyrimidine/purine nucleoside phosphorylase</fullName>
        <ecNumber evidence="3">2.4.2.1</ecNumber>
        <ecNumber evidence="3">2.4.2.2</ecNumber>
    </recommendedName>
    <alternativeName>
        <fullName evidence="3">Adenosine phosphorylase</fullName>
    </alternativeName>
    <alternativeName>
        <fullName evidence="3">Cytidine phosphorylase</fullName>
    </alternativeName>
    <alternativeName>
        <fullName evidence="3">Guanosine phosphorylase</fullName>
    </alternativeName>
    <alternativeName>
        <fullName evidence="3">Inosine phosphorylase</fullName>
    </alternativeName>
    <alternativeName>
        <fullName evidence="3">Thymidine phosphorylase</fullName>
    </alternativeName>
    <alternativeName>
        <fullName evidence="3">Uridine phosphorylase</fullName>
    </alternativeName>
    <alternativeName>
        <fullName evidence="3">Xanthosine phosphorylase</fullName>
    </alternativeName>
</protein>